<feature type="coiled-coil region" evidence="1">
    <location>
        <begin position="41"/>
        <end position="92"/>
    </location>
</feature>
<evidence type="ECO:0000256" key="1">
    <source>
        <dbReference type="SAM" id="Coils"/>
    </source>
</evidence>
<name>A0A1Y1VLR3_9FUNG</name>
<accession>A0A1Y1VLR3</accession>
<dbReference type="AlphaFoldDB" id="A0A1Y1VLR3"/>
<keyword evidence="1" id="KW-0175">Coiled coil</keyword>
<reference evidence="3 4" key="2">
    <citation type="submission" date="2016-08" db="EMBL/GenBank/DDBJ databases">
        <title>Pervasive Adenine N6-methylation of Active Genes in Fungi.</title>
        <authorList>
            <consortium name="DOE Joint Genome Institute"/>
            <person name="Mondo S.J."/>
            <person name="Dannebaum R.O."/>
            <person name="Kuo R.C."/>
            <person name="Labutti K."/>
            <person name="Haridas S."/>
            <person name="Kuo A."/>
            <person name="Salamov A."/>
            <person name="Ahrendt S.R."/>
            <person name="Lipzen A."/>
            <person name="Sullivan W."/>
            <person name="Andreopoulos W.B."/>
            <person name="Clum A."/>
            <person name="Lindquist E."/>
            <person name="Daum C."/>
            <person name="Ramamoorthy G.K."/>
            <person name="Gryganskyi A."/>
            <person name="Culley D."/>
            <person name="Magnuson J.K."/>
            <person name="James T.Y."/>
            <person name="O'Malley M.A."/>
            <person name="Stajich J.E."/>
            <person name="Spatafora J.W."/>
            <person name="Visel A."/>
            <person name="Grigoriev I.V."/>
        </authorList>
    </citation>
    <scope>NUCLEOTIDE SEQUENCE [LARGE SCALE GENOMIC DNA]</scope>
    <source>
        <strain evidence="4">finn</strain>
    </source>
</reference>
<sequence>METTPSSTTTTSQINTNNSEAPPVLLNATLEDEKIYFTEEIVRLENSIRLLTNSNEILREQGDSDPDFILAIKENEEVIIKYEKIVENIRKRLDAISQSSCLKQLAGSNIDLSKGNSVSEDELSKNIESLKLTTQEVSSIESIPVTFNNSSEEVNEYKLTEKDTIKTENKIDNEDNGLFL</sequence>
<proteinExistence type="predicted"/>
<dbReference type="Proteomes" id="UP000193719">
    <property type="component" value="Unassembled WGS sequence"/>
</dbReference>
<feature type="compositionally biased region" description="Low complexity" evidence="2">
    <location>
        <begin position="1"/>
        <end position="19"/>
    </location>
</feature>
<dbReference type="EMBL" id="MCFH01000002">
    <property type="protein sequence ID" value="ORX59873.1"/>
    <property type="molecule type" value="Genomic_DNA"/>
</dbReference>
<evidence type="ECO:0000313" key="4">
    <source>
        <dbReference type="Proteomes" id="UP000193719"/>
    </source>
</evidence>
<evidence type="ECO:0000313" key="3">
    <source>
        <dbReference type="EMBL" id="ORX59873.1"/>
    </source>
</evidence>
<feature type="region of interest" description="Disordered" evidence="2">
    <location>
        <begin position="1"/>
        <end position="20"/>
    </location>
</feature>
<keyword evidence="4" id="KW-1185">Reference proteome</keyword>
<dbReference type="OrthoDB" id="548474at2759"/>
<reference evidence="3 4" key="1">
    <citation type="submission" date="2016-08" db="EMBL/GenBank/DDBJ databases">
        <title>Genomes of anaerobic fungi encode conserved fungal cellulosomes for biomass hydrolysis.</title>
        <authorList>
            <consortium name="DOE Joint Genome Institute"/>
            <person name="Haitjema C.H."/>
            <person name="Gilmore S.P."/>
            <person name="Henske J.K."/>
            <person name="Solomon K.V."/>
            <person name="De Groot R."/>
            <person name="Kuo A."/>
            <person name="Mondo S.J."/>
            <person name="Salamov A.A."/>
            <person name="Labutti K."/>
            <person name="Zhao Z."/>
            <person name="Chiniquy J."/>
            <person name="Barry K."/>
            <person name="Brewer H.M."/>
            <person name="Purvine S.O."/>
            <person name="Wright A.T."/>
            <person name="Boxma B."/>
            <person name="Van Alen T."/>
            <person name="Hackstein J.H."/>
            <person name="Baker S.E."/>
            <person name="Grigoriev I.V."/>
            <person name="O'Malley M.A."/>
        </authorList>
    </citation>
    <scope>NUCLEOTIDE SEQUENCE [LARGE SCALE GENOMIC DNA]</scope>
    <source>
        <strain evidence="4">finn</strain>
    </source>
</reference>
<organism evidence="3 4">
    <name type="scientific">Piromyces finnis</name>
    <dbReference type="NCBI Taxonomy" id="1754191"/>
    <lineage>
        <taxon>Eukaryota</taxon>
        <taxon>Fungi</taxon>
        <taxon>Fungi incertae sedis</taxon>
        <taxon>Chytridiomycota</taxon>
        <taxon>Chytridiomycota incertae sedis</taxon>
        <taxon>Neocallimastigomycetes</taxon>
        <taxon>Neocallimastigales</taxon>
        <taxon>Neocallimastigaceae</taxon>
        <taxon>Piromyces</taxon>
    </lineage>
</organism>
<protein>
    <submittedName>
        <fullName evidence="3">Uncharacterized protein</fullName>
    </submittedName>
</protein>
<comment type="caution">
    <text evidence="3">The sequence shown here is derived from an EMBL/GenBank/DDBJ whole genome shotgun (WGS) entry which is preliminary data.</text>
</comment>
<gene>
    <name evidence="3" type="ORF">BCR36DRAFT_579322</name>
</gene>
<evidence type="ECO:0000256" key="2">
    <source>
        <dbReference type="SAM" id="MobiDB-lite"/>
    </source>
</evidence>